<dbReference type="RefSeq" id="WP_012582031.1">
    <property type="nucleotide sequence ID" value="NC_017537.1"/>
</dbReference>
<dbReference type="PROSITE" id="PS51257">
    <property type="entry name" value="PROKAR_LIPOPROTEIN"/>
    <property type="match status" value="1"/>
</dbReference>
<protein>
    <submittedName>
        <fullName evidence="1">Putative lipoprotein</fullName>
    </submittedName>
</protein>
<proteinExistence type="predicted"/>
<dbReference type="HOGENOM" id="CLU_1466511_0_0_9"/>
<dbReference type="Proteomes" id="UP000000486">
    <property type="component" value="Chromosome"/>
</dbReference>
<gene>
    <name evidence="1" type="ordered locus">LMM7_0335</name>
</gene>
<evidence type="ECO:0000313" key="1">
    <source>
        <dbReference type="EMBL" id="AEH91341.1"/>
    </source>
</evidence>
<evidence type="ECO:0000313" key="2">
    <source>
        <dbReference type="Proteomes" id="UP000000486"/>
    </source>
</evidence>
<dbReference type="PATRIC" id="fig|1030009.3.peg.327"/>
<dbReference type="KEGG" id="lmq:LMM7_0335"/>
<sequence length="193" mass="22591">MSKKWIGIILVSALFLLIGCGKVPVENKKVVDDKEVINSKFTGKWKLETVSIGKIDRTGYREVNHDYSREFEIDRNGIIKEVIVDDDGARTFTFKIKSKGGDEYQNDGSLTSEEVFKYETEAQKEYVKKVLELKRKIDFVKIIKSEQKGNEYYIETEQMQDLTFFMYLSDKKLIKEAVYEKENYSSKDIYIKK</sequence>
<dbReference type="EMBL" id="CP002816">
    <property type="protein sequence ID" value="AEH91341.1"/>
    <property type="molecule type" value="Genomic_DNA"/>
</dbReference>
<keyword evidence="1" id="KW-0449">Lipoprotein</keyword>
<reference evidence="1 2" key="1">
    <citation type="journal article" date="2011" name="J. Bacteriol.">
        <title>Genome sequence of the nonpathogenic Listeria monocytogenes serovar 4a strain M7.</title>
        <authorList>
            <person name="Chen J."/>
            <person name="Xia Y."/>
            <person name="Cheng C."/>
            <person name="Fang C."/>
            <person name="Shan Y."/>
            <person name="Jin G."/>
            <person name="Fang W."/>
        </authorList>
    </citation>
    <scope>NUCLEOTIDE SEQUENCE [LARGE SCALE GENOMIC DNA]</scope>
    <source>
        <strain evidence="1 2">M7</strain>
    </source>
</reference>
<dbReference type="AlphaFoldDB" id="A0A0E0USL6"/>
<accession>A0A0E0USL6</accession>
<name>A0A0E0USL6_LISMM</name>
<organism evidence="1 2">
    <name type="scientific">Listeria monocytogenes serotype 4a (strain M7)</name>
    <dbReference type="NCBI Taxonomy" id="1030009"/>
    <lineage>
        <taxon>Bacteria</taxon>
        <taxon>Bacillati</taxon>
        <taxon>Bacillota</taxon>
        <taxon>Bacilli</taxon>
        <taxon>Bacillales</taxon>
        <taxon>Listeriaceae</taxon>
        <taxon>Listeria</taxon>
    </lineage>
</organism>